<protein>
    <submittedName>
        <fullName evidence="1">Uncharacterized protein</fullName>
    </submittedName>
</protein>
<dbReference type="EMBL" id="PGOL01001312">
    <property type="protein sequence ID" value="PKI59239.1"/>
    <property type="molecule type" value="Genomic_DNA"/>
</dbReference>
<proteinExistence type="predicted"/>
<sequence length="155" mass="17406">MWACISIKLGHCRVSSFLSVRCSLRRKSRDSYAKPMCSAIPTFKILVDRGVFGLMLTSNPNFLGVARCWWVRGEVLRSWVRSSKVRVRDSIRLGEPCCAGGSIVVRENFLTEHLRGEHFGQGFFQVSGIPWRWGVLWLQGGVRGVGTSGGCWGVW</sequence>
<dbReference type="Proteomes" id="UP000233551">
    <property type="component" value="Unassembled WGS sequence"/>
</dbReference>
<comment type="caution">
    <text evidence="1">The sequence shown here is derived from an EMBL/GenBank/DDBJ whole genome shotgun (WGS) entry which is preliminary data.</text>
</comment>
<evidence type="ECO:0000313" key="2">
    <source>
        <dbReference type="Proteomes" id="UP000233551"/>
    </source>
</evidence>
<reference evidence="1 2" key="1">
    <citation type="submission" date="2017-11" db="EMBL/GenBank/DDBJ databases">
        <title>De-novo sequencing of pomegranate (Punica granatum L.) genome.</title>
        <authorList>
            <person name="Akparov Z."/>
            <person name="Amiraslanov A."/>
            <person name="Hajiyeva S."/>
            <person name="Abbasov M."/>
            <person name="Kaur K."/>
            <person name="Hamwieh A."/>
            <person name="Solovyev V."/>
            <person name="Salamov A."/>
            <person name="Braich B."/>
            <person name="Kosarev P."/>
            <person name="Mahmoud A."/>
            <person name="Hajiyev E."/>
            <person name="Babayeva S."/>
            <person name="Izzatullayeva V."/>
            <person name="Mammadov A."/>
            <person name="Mammadov A."/>
            <person name="Sharifova S."/>
            <person name="Ojaghi J."/>
            <person name="Eynullazada K."/>
            <person name="Bayramov B."/>
            <person name="Abdulazimova A."/>
            <person name="Shahmuradov I."/>
        </authorList>
    </citation>
    <scope>NUCLEOTIDE SEQUENCE [LARGE SCALE GENOMIC DNA]</scope>
    <source>
        <strain evidence="2">cv. AG2017</strain>
        <tissue evidence="1">Leaf</tissue>
    </source>
</reference>
<keyword evidence="2" id="KW-1185">Reference proteome</keyword>
<organism evidence="1 2">
    <name type="scientific">Punica granatum</name>
    <name type="common">Pomegranate</name>
    <dbReference type="NCBI Taxonomy" id="22663"/>
    <lineage>
        <taxon>Eukaryota</taxon>
        <taxon>Viridiplantae</taxon>
        <taxon>Streptophyta</taxon>
        <taxon>Embryophyta</taxon>
        <taxon>Tracheophyta</taxon>
        <taxon>Spermatophyta</taxon>
        <taxon>Magnoliopsida</taxon>
        <taxon>eudicotyledons</taxon>
        <taxon>Gunneridae</taxon>
        <taxon>Pentapetalae</taxon>
        <taxon>rosids</taxon>
        <taxon>malvids</taxon>
        <taxon>Myrtales</taxon>
        <taxon>Lythraceae</taxon>
        <taxon>Punica</taxon>
    </lineage>
</organism>
<name>A0A2I0JSE1_PUNGR</name>
<evidence type="ECO:0000313" key="1">
    <source>
        <dbReference type="EMBL" id="PKI59239.1"/>
    </source>
</evidence>
<gene>
    <name evidence="1" type="ORF">CRG98_020368</name>
</gene>
<accession>A0A2I0JSE1</accession>
<dbReference type="AlphaFoldDB" id="A0A2I0JSE1"/>